<dbReference type="OrthoDB" id="185175at2759"/>
<dbReference type="GO" id="GO:0005096">
    <property type="term" value="F:GTPase activator activity"/>
    <property type="evidence" value="ECO:0007669"/>
    <property type="project" value="UniProtKB-KW"/>
</dbReference>
<dbReference type="Proteomes" id="UP000076078">
    <property type="component" value="Unassembled WGS sequence"/>
</dbReference>
<evidence type="ECO:0000259" key="3">
    <source>
        <dbReference type="PROSITE" id="PS50238"/>
    </source>
</evidence>
<evidence type="ECO:0000313" key="5">
    <source>
        <dbReference type="Proteomes" id="UP000076078"/>
    </source>
</evidence>
<proteinExistence type="predicted"/>
<feature type="domain" description="Rho-GAP" evidence="3">
    <location>
        <begin position="151"/>
        <end position="330"/>
    </location>
</feature>
<dbReference type="OMA" id="IWYRELP"/>
<dbReference type="Pfam" id="PF00620">
    <property type="entry name" value="RhoGAP"/>
    <property type="match status" value="1"/>
</dbReference>
<name>A0A152A5F0_TIELA</name>
<keyword evidence="1" id="KW-0343">GTPase activation</keyword>
<dbReference type="STRING" id="361077.A0A152A5F0"/>
<dbReference type="SUPFAM" id="SSF48350">
    <property type="entry name" value="GTPase activation domain, GAP"/>
    <property type="match status" value="1"/>
</dbReference>
<reference evidence="4 5" key="1">
    <citation type="submission" date="2015-12" db="EMBL/GenBank/DDBJ databases">
        <title>Dictyostelia acquired genes for synthesis and detection of signals that induce cell-type specialization by lateral gene transfer from prokaryotes.</title>
        <authorList>
            <person name="Gloeckner G."/>
            <person name="Schaap P."/>
        </authorList>
    </citation>
    <scope>NUCLEOTIDE SEQUENCE [LARGE SCALE GENOMIC DNA]</scope>
    <source>
        <strain evidence="4 5">TK</strain>
    </source>
</reference>
<evidence type="ECO:0000256" key="2">
    <source>
        <dbReference type="SAM" id="MobiDB-lite"/>
    </source>
</evidence>
<comment type="caution">
    <text evidence="4">The sequence shown here is derived from an EMBL/GenBank/DDBJ whole genome shotgun (WGS) entry which is preliminary data.</text>
</comment>
<evidence type="ECO:0000256" key="1">
    <source>
        <dbReference type="ARBA" id="ARBA00022468"/>
    </source>
</evidence>
<organism evidence="4 5">
    <name type="scientific">Tieghemostelium lacteum</name>
    <name type="common">Slime mold</name>
    <name type="synonym">Dictyostelium lacteum</name>
    <dbReference type="NCBI Taxonomy" id="361077"/>
    <lineage>
        <taxon>Eukaryota</taxon>
        <taxon>Amoebozoa</taxon>
        <taxon>Evosea</taxon>
        <taxon>Eumycetozoa</taxon>
        <taxon>Dictyostelia</taxon>
        <taxon>Dictyosteliales</taxon>
        <taxon>Raperosteliaceae</taxon>
        <taxon>Tieghemostelium</taxon>
    </lineage>
</organism>
<dbReference type="SMART" id="SM00324">
    <property type="entry name" value="RhoGAP"/>
    <property type="match status" value="1"/>
</dbReference>
<feature type="region of interest" description="Disordered" evidence="2">
    <location>
        <begin position="1"/>
        <end position="37"/>
    </location>
</feature>
<dbReference type="AlphaFoldDB" id="A0A152A5F0"/>
<dbReference type="InterPro" id="IPR008936">
    <property type="entry name" value="Rho_GTPase_activation_prot"/>
</dbReference>
<dbReference type="GO" id="GO:0007165">
    <property type="term" value="P:signal transduction"/>
    <property type="evidence" value="ECO:0007669"/>
    <property type="project" value="InterPro"/>
</dbReference>
<dbReference type="EMBL" id="LODT01000010">
    <property type="protein sequence ID" value="KYR01321.1"/>
    <property type="molecule type" value="Genomic_DNA"/>
</dbReference>
<dbReference type="Gene3D" id="1.10.555.10">
    <property type="entry name" value="Rho GTPase activation protein"/>
    <property type="match status" value="1"/>
</dbReference>
<feature type="compositionally biased region" description="Low complexity" evidence="2">
    <location>
        <begin position="1"/>
        <end position="20"/>
    </location>
</feature>
<dbReference type="InterPro" id="IPR044785">
    <property type="entry name" value="RopGAP1-5"/>
</dbReference>
<dbReference type="Gene3D" id="2.60.40.10">
    <property type="entry name" value="Immunoglobulins"/>
    <property type="match status" value="1"/>
</dbReference>
<dbReference type="InParanoid" id="A0A152A5F0"/>
<dbReference type="InterPro" id="IPR000198">
    <property type="entry name" value="RhoGAP_dom"/>
</dbReference>
<dbReference type="InterPro" id="IPR013783">
    <property type="entry name" value="Ig-like_fold"/>
</dbReference>
<evidence type="ECO:0000313" key="4">
    <source>
        <dbReference type="EMBL" id="KYR01321.1"/>
    </source>
</evidence>
<dbReference type="CDD" id="cd00159">
    <property type="entry name" value="RhoGAP"/>
    <property type="match status" value="1"/>
</dbReference>
<sequence>MGSSSSKSSPTPSPNTSTSTIDYRAKPTMDDLSNTNNGGVEISKSMIDFNLGDKPCPLKYTVQDQFNIVNMNKTKLKFHIEPIQPKEFQLSFSPSSGTIEKGKSKLIKVKLIVNQKINTNHKIVLRIEGGASHFLTVKIRCETGVFGVDPTTLECVEDEGFSVPSILVSMKKSLIESGGLQQEGIFRLAGEQNEIKRIKETMNRNEFTSSTDINTIASLIKIWYRELPSPILNSVPTEKIFYSSDVDECVAAVNNLPEPQKSLLNWLLNLLLQVSSYSSVNKMTAQNLAIVVSPNLFDQRSSNPMEGLVMSQKCVQFIHNVLLNRISQYRYSKSIEI</sequence>
<dbReference type="PROSITE" id="PS50238">
    <property type="entry name" value="RHOGAP"/>
    <property type="match status" value="1"/>
</dbReference>
<protein>
    <submittedName>
        <fullName evidence="4">RhoGAP domain-containing protein</fullName>
    </submittedName>
</protein>
<dbReference type="PANTHER" id="PTHR23177:SF35">
    <property type="entry name" value="RHO GTPASE-ACTIVATING PROTEIN GACA"/>
    <property type="match status" value="1"/>
</dbReference>
<keyword evidence="5" id="KW-1185">Reference proteome</keyword>
<gene>
    <name evidence="4" type="ORF">DLAC_02043</name>
</gene>
<dbReference type="PANTHER" id="PTHR23177">
    <property type="entry name" value="MKIAA1688 PROTEIN"/>
    <property type="match status" value="1"/>
</dbReference>
<accession>A0A152A5F0</accession>